<dbReference type="EMBL" id="JAFIRN010000018">
    <property type="protein sequence ID" value="KAG5831394.1"/>
    <property type="molecule type" value="Genomic_DNA"/>
</dbReference>
<keyword evidence="2" id="KW-0472">Membrane</keyword>
<name>A0A9D3LJJ9_ANGAN</name>
<sequence length="99" mass="10617">MMRTWAFGLTLTGQYCSPRMKALDPGAGVAVYAGLVGALLLCVVLVLCVAVLAYRRSCRHLHGDITDSSSALTAAFHPGNYKPPRQDNPHLLHASAPRT</sequence>
<evidence type="ECO:0000256" key="1">
    <source>
        <dbReference type="SAM" id="MobiDB-lite"/>
    </source>
</evidence>
<protein>
    <submittedName>
        <fullName evidence="3">Uncharacterized protein</fullName>
    </submittedName>
</protein>
<dbReference type="Proteomes" id="UP001044222">
    <property type="component" value="Chromosome 18"/>
</dbReference>
<proteinExistence type="predicted"/>
<keyword evidence="2" id="KW-0812">Transmembrane</keyword>
<organism evidence="3 4">
    <name type="scientific">Anguilla anguilla</name>
    <name type="common">European freshwater eel</name>
    <name type="synonym">Muraena anguilla</name>
    <dbReference type="NCBI Taxonomy" id="7936"/>
    <lineage>
        <taxon>Eukaryota</taxon>
        <taxon>Metazoa</taxon>
        <taxon>Chordata</taxon>
        <taxon>Craniata</taxon>
        <taxon>Vertebrata</taxon>
        <taxon>Euteleostomi</taxon>
        <taxon>Actinopterygii</taxon>
        <taxon>Neopterygii</taxon>
        <taxon>Teleostei</taxon>
        <taxon>Anguilliformes</taxon>
        <taxon>Anguillidae</taxon>
        <taxon>Anguilla</taxon>
    </lineage>
</organism>
<comment type="caution">
    <text evidence="3">The sequence shown here is derived from an EMBL/GenBank/DDBJ whole genome shotgun (WGS) entry which is preliminary data.</text>
</comment>
<accession>A0A9D3LJJ9</accession>
<evidence type="ECO:0000313" key="4">
    <source>
        <dbReference type="Proteomes" id="UP001044222"/>
    </source>
</evidence>
<dbReference type="AlphaFoldDB" id="A0A9D3LJJ9"/>
<evidence type="ECO:0000256" key="2">
    <source>
        <dbReference type="SAM" id="Phobius"/>
    </source>
</evidence>
<evidence type="ECO:0000313" key="3">
    <source>
        <dbReference type="EMBL" id="KAG5831394.1"/>
    </source>
</evidence>
<reference evidence="3" key="1">
    <citation type="submission" date="2021-01" db="EMBL/GenBank/DDBJ databases">
        <title>A chromosome-scale assembly of European eel, Anguilla anguilla.</title>
        <authorList>
            <person name="Henkel C."/>
            <person name="Jong-Raadsen S.A."/>
            <person name="Dufour S."/>
            <person name="Weltzien F.-A."/>
            <person name="Palstra A.P."/>
            <person name="Pelster B."/>
            <person name="Spaink H.P."/>
            <person name="Van Den Thillart G.E."/>
            <person name="Jansen H."/>
            <person name="Zahm M."/>
            <person name="Klopp C."/>
            <person name="Cedric C."/>
            <person name="Louis A."/>
            <person name="Berthelot C."/>
            <person name="Parey E."/>
            <person name="Roest Crollius H."/>
            <person name="Montfort J."/>
            <person name="Robinson-Rechavi M."/>
            <person name="Bucao C."/>
            <person name="Bouchez O."/>
            <person name="Gislard M."/>
            <person name="Lluch J."/>
            <person name="Milhes M."/>
            <person name="Lampietro C."/>
            <person name="Lopez Roques C."/>
            <person name="Donnadieu C."/>
            <person name="Braasch I."/>
            <person name="Desvignes T."/>
            <person name="Postlethwait J."/>
            <person name="Bobe J."/>
            <person name="Guiguen Y."/>
            <person name="Dirks R."/>
        </authorList>
    </citation>
    <scope>NUCLEOTIDE SEQUENCE</scope>
    <source>
        <strain evidence="3">Tag_6206</strain>
        <tissue evidence="3">Liver</tissue>
    </source>
</reference>
<feature type="transmembrane region" description="Helical" evidence="2">
    <location>
        <begin position="32"/>
        <end position="54"/>
    </location>
</feature>
<keyword evidence="4" id="KW-1185">Reference proteome</keyword>
<keyword evidence="2" id="KW-1133">Transmembrane helix</keyword>
<gene>
    <name evidence="3" type="ORF">ANANG_G00303280</name>
</gene>
<feature type="region of interest" description="Disordered" evidence="1">
    <location>
        <begin position="76"/>
        <end position="99"/>
    </location>
</feature>